<evidence type="ECO:0000313" key="2">
    <source>
        <dbReference type="EMBL" id="VEU73156.1"/>
    </source>
</evidence>
<keyword evidence="1" id="KW-0175">Coiled coil</keyword>
<feature type="coiled-coil region" evidence="1">
    <location>
        <begin position="303"/>
        <end position="330"/>
    </location>
</feature>
<dbReference type="OrthoDB" id="401451at2"/>
<proteinExistence type="predicted"/>
<feature type="coiled-coil region" evidence="1">
    <location>
        <begin position="91"/>
        <end position="146"/>
    </location>
</feature>
<geneLocation type="plasmid" evidence="2 3">
    <name>2</name>
</geneLocation>
<gene>
    <name evidence="2" type="ORF">NCTC10186_00644</name>
</gene>
<protein>
    <submittedName>
        <fullName evidence="2">Uncharacterized protein</fullName>
    </submittedName>
</protein>
<keyword evidence="3" id="KW-1185">Reference proteome</keyword>
<accession>A0A449B088</accession>
<organism evidence="2 3">
    <name type="scientific">Mycoplasmopsis gallopavonis</name>
    <dbReference type="NCBI Taxonomy" id="76629"/>
    <lineage>
        <taxon>Bacteria</taxon>
        <taxon>Bacillati</taxon>
        <taxon>Mycoplasmatota</taxon>
        <taxon>Mycoplasmoidales</taxon>
        <taxon>Metamycoplasmataceae</taxon>
        <taxon>Mycoplasmopsis</taxon>
    </lineage>
</organism>
<evidence type="ECO:0000256" key="1">
    <source>
        <dbReference type="SAM" id="Coils"/>
    </source>
</evidence>
<dbReference type="KEGG" id="mgal:NCTC10186_00644"/>
<reference evidence="2 3" key="1">
    <citation type="submission" date="2019-01" db="EMBL/GenBank/DDBJ databases">
        <authorList>
            <consortium name="Pathogen Informatics"/>
        </authorList>
    </citation>
    <scope>NUCLEOTIDE SEQUENCE [LARGE SCALE GENOMIC DNA]</scope>
    <source>
        <strain evidence="2 3">NCTC10186</strain>
        <plasmid evidence="3">2</plasmid>
    </source>
</reference>
<feature type="coiled-coil region" evidence="1">
    <location>
        <begin position="1325"/>
        <end position="1359"/>
    </location>
</feature>
<dbReference type="Proteomes" id="UP000289862">
    <property type="component" value="Plasmid 2"/>
</dbReference>
<name>A0A449B088_9BACT</name>
<dbReference type="RefSeq" id="WP_119571906.1">
    <property type="nucleotide sequence ID" value="NZ_LR215032.1"/>
</dbReference>
<sequence>MTKKSKYLLLGVAGVLVGTGVVAIPVAVTADAKAKAAKERKQALNELDSALTASEVSAAKAREAFELPAEFDGWVVDTFNSLSKYHEPKAIAKALANVEALQKEAENAKLNRDYTNDEYRKLAKKIVEAQQALEEALRENARETDAKKTEIRNLINSFSDEVKKTKIVQDAQNALEKNYVKTPTQGHSILVLLGLKVVQGALNQEVLDFFNKNTAKDLVHNNATYQDNDRVLLSSVADVQNEETPFDASQNFKRRYQETTTTNIFNKLWRAYIDAREVATNKSYNEVTFIENFKTFSGFPTLVKNLTDALKAAKAEKARVNDELRAAHTAYLDAATSAKKLVAHEVFTDTGVVVNNERTNSEDKHAREYTTEKLAEFDNNVYATSELDTRADNIVKSLYDTQVQSIEVVKADDNFALQKRFYERAFEHATKLVNKTTPVTETTASYEKVEGSADLVNALEAAANSAKQSVDAATEKTTQVYQTAKEQINAAVQTFVSSMLTKSFDEYQKILDQSNQNRKLYQLIIDLVNSSLNEGEAKHDLGSILGSVSVLQEELKNASKLYLTPQEIYVGTEESFKRVKQILDSVKESKDISDADKADLVANTTSSTSTQTTSDAQFGLVNTLEAAYWLDLYQAVIEKGKENLSNADKKAKELIKNFLDKVVTNKNEIIKETPYSEATQALKDALNSVVDKEVSDKKQVEGEEQEQAKTDYELASDYYDQAVQSVNALGNFQYETYKALVNAKLQEGGFTNLPALPGLPNTTVDGDTTYYVNEVAAYEPVTNFNNALEAAKAIVDALNATEITREENPVHPQDWTTLAKTVLPKYREAVEILKDSIAAIELDKARYEYEKTIWETNHLIPIYKDNERLNPQGLYETYIKKSRDLIANAKTDKTISVDKYKEAIKLVQNAVWRANTAANENLQSNKDGAYAEYLRSKDQIKAFNEIKLPTAKLLAVKKAAQALYDEQAPLFVNDEAKKAKLDAYKEKLAALPQESDLISLLSTWENEYNSGNEEKKAEILGKGKEYDSKAKEFIDATKQLATDLGLDLENANYKKVINPESRDITDANEKIHSHEVHKREQERLYKLYRNTQALLVGVLKHEFVDPTNELNREALFTEDDLIKFVAQPKSGDVRQLLKHDIEVLGTLDYQDAKSTSSKLAKLLEDAKIPGISFEAPELPANTSYIYDNLLKPVKAAYLASIEALKAYRASLATDANKARYEALIAAIDKVLAEAAAKEFDPNNETFETYLTDTKKYENELAASKYEKARLDFEAQVKEAEAEATKHTDSNPEGKAIIEKAIAEAQSNVTIKLAEKALTLEKLVDKENVRSKIDELKAELDKKERTADTIKEKLQALNDALTSELTTEKFRTYTNDDSKFAEFTPDMIAEFEKAIKWVKASIMNATVAQAYKEYEGFVELLTKTITRPADKTKAEDTEYALLLAQESVVKAALDSAKTEMADLQTRAAQTDDVVEAAKIYNQEAIQNITLKLAKVQYEQYKARFESLVDVLNKFSHLVDGAQKGYGEEYKTQIQQSENDLSAALRKENITLADQIKAYKDQANELKEEFETVSNEVSASIQPTINKNNDRIQVLAKSTKDFAEGSDNLQTYVKLDGKIVTISNIYDELEVLRKANRRIADDLLPMLLITKSDTTEAWKMEESITDPEVISLIQKYASLYYLNDSQTPEIVQNKDRRIKLLGRIYNATLTNEERVQLEHDLFVAKTREEVTSVRERLERAELLKGLRDAYNEALKAVKEINPLSEEAKSQIAAIEALIKEKDVDSTPIEELDRIYNEKTNELKSIKAREEANAAITKAKDLEKLMSPLVGENSLYKQYSQENASTKTYLDKWEEEGKAKLAQLVQAVADYEAKLADNTTTVTDEQASAAKQEIETKTQEVLAVKKSIDDKVKEQIQKQLTGYQEEIKKQNAILEDNNSSAQDKESARTTIIETTKLLQNSTARLQFVSEDAQTEFKGKEENASKLDAYNSALRTSVDAMKEVLFPTTTSSSN</sequence>
<dbReference type="EMBL" id="LR215032">
    <property type="protein sequence ID" value="VEU73156.1"/>
    <property type="molecule type" value="Genomic_DNA"/>
</dbReference>
<keyword evidence="2" id="KW-0614">Plasmid</keyword>
<feature type="coiled-coil region" evidence="1">
    <location>
        <begin position="1910"/>
        <end position="1941"/>
    </location>
</feature>
<feature type="coiled-coil region" evidence="1">
    <location>
        <begin position="1525"/>
        <end position="1574"/>
    </location>
</feature>
<evidence type="ECO:0000313" key="3">
    <source>
        <dbReference type="Proteomes" id="UP000289862"/>
    </source>
</evidence>